<evidence type="ECO:0000313" key="2">
    <source>
        <dbReference type="EMBL" id="CEP41562.1"/>
    </source>
</evidence>
<keyword evidence="1" id="KW-0812">Transmembrane</keyword>
<dbReference type="InterPro" id="IPR012902">
    <property type="entry name" value="N_methyl_site"/>
</dbReference>
<dbReference type="AlphaFoldDB" id="A0A0C7GBU0"/>
<evidence type="ECO:0000313" key="3">
    <source>
        <dbReference type="Proteomes" id="UP000049127"/>
    </source>
</evidence>
<dbReference type="NCBIfam" id="TIGR02532">
    <property type="entry name" value="IV_pilin_GFxxxE"/>
    <property type="match status" value="1"/>
</dbReference>
<dbReference type="RefSeq" id="WP_055343219.1">
    <property type="nucleotide sequence ID" value="NZ_CDNI01000026.1"/>
</dbReference>
<reference evidence="2 3" key="1">
    <citation type="submission" date="2015-01" db="EMBL/GenBank/DDBJ databases">
        <authorList>
            <person name="Aslett A.Martin."/>
            <person name="De Silva Nishadi"/>
        </authorList>
    </citation>
    <scope>NUCLEOTIDE SEQUENCE [LARGE SCALE GENOMIC DNA]</scope>
    <source>
        <strain evidence="2 3">R28058</strain>
    </source>
</reference>
<proteinExistence type="predicted"/>
<sequence length="169" mass="19467">MKLKNKGFTLIEVLIALFIVSLVSMSFFMIVNITNRSNAKNEKDIQAMDIAQNEIEHITKDIKDNKNTIDLDLNGDGNIVSTNSLKTNEKINKNKVEEVKEYTSPEYMVRYEGRENTNFKIQVKIKTKEINQQVKHFYIYYLNIAVKPISDFTKRTVNISTKVLDNGGI</sequence>
<protein>
    <submittedName>
        <fullName evidence="2">Type IV pilin</fullName>
    </submittedName>
</protein>
<dbReference type="EMBL" id="CEKZ01000026">
    <property type="protein sequence ID" value="CEP41562.1"/>
    <property type="molecule type" value="Genomic_DNA"/>
</dbReference>
<evidence type="ECO:0000256" key="1">
    <source>
        <dbReference type="SAM" id="Phobius"/>
    </source>
</evidence>
<keyword evidence="1" id="KW-1133">Transmembrane helix</keyword>
<dbReference type="Proteomes" id="UP000049127">
    <property type="component" value="Unassembled WGS sequence"/>
</dbReference>
<keyword evidence="1" id="KW-0472">Membrane</keyword>
<accession>A0A0C7GBU0</accession>
<feature type="transmembrane region" description="Helical" evidence="1">
    <location>
        <begin position="7"/>
        <end position="31"/>
    </location>
</feature>
<name>A0A0C7GBU0_PARSO</name>
<dbReference type="Pfam" id="PF07963">
    <property type="entry name" value="N_methyl"/>
    <property type="match status" value="1"/>
</dbReference>
<dbReference type="OrthoDB" id="6121517at2"/>
<gene>
    <name evidence="2" type="ORF">R28058_31851</name>
</gene>
<organism evidence="2 3">
    <name type="scientific">Paraclostridium sordellii</name>
    <name type="common">Clostridium sordellii</name>
    <dbReference type="NCBI Taxonomy" id="1505"/>
    <lineage>
        <taxon>Bacteria</taxon>
        <taxon>Bacillati</taxon>
        <taxon>Bacillota</taxon>
        <taxon>Clostridia</taxon>
        <taxon>Peptostreptococcales</taxon>
        <taxon>Peptostreptococcaceae</taxon>
        <taxon>Paraclostridium</taxon>
    </lineage>
</organism>
<dbReference type="PROSITE" id="PS00409">
    <property type="entry name" value="PROKAR_NTER_METHYL"/>
    <property type="match status" value="1"/>
</dbReference>